<dbReference type="Gene3D" id="3.40.190.10">
    <property type="entry name" value="Periplasmic binding protein-like II"/>
    <property type="match status" value="1"/>
</dbReference>
<dbReference type="EMBL" id="FUWJ01000006">
    <property type="protein sequence ID" value="SKA20921.1"/>
    <property type="molecule type" value="Genomic_DNA"/>
</dbReference>
<evidence type="ECO:0000313" key="3">
    <source>
        <dbReference type="EMBL" id="SKA20921.1"/>
    </source>
</evidence>
<dbReference type="OrthoDB" id="7250553at2"/>
<gene>
    <name evidence="3" type="ORF">SAMN02745126_04160</name>
</gene>
<organism evidence="3 4">
    <name type="scientific">Enhydrobacter aerosaccus</name>
    <dbReference type="NCBI Taxonomy" id="225324"/>
    <lineage>
        <taxon>Bacteria</taxon>
        <taxon>Pseudomonadati</taxon>
        <taxon>Pseudomonadota</taxon>
        <taxon>Alphaproteobacteria</taxon>
        <taxon>Hyphomicrobiales</taxon>
        <taxon>Enhydrobacter</taxon>
    </lineage>
</organism>
<dbReference type="PANTHER" id="PTHR42928">
    <property type="entry name" value="TRICARBOXYLATE-BINDING PROTEIN"/>
    <property type="match status" value="1"/>
</dbReference>
<evidence type="ECO:0000313" key="4">
    <source>
        <dbReference type="Proteomes" id="UP000190092"/>
    </source>
</evidence>
<dbReference type="Pfam" id="PF03401">
    <property type="entry name" value="TctC"/>
    <property type="match status" value="1"/>
</dbReference>
<accession>A0A1T4RZD6</accession>
<proteinExistence type="inferred from homology"/>
<dbReference type="PANTHER" id="PTHR42928:SF5">
    <property type="entry name" value="BLR1237 PROTEIN"/>
    <property type="match status" value="1"/>
</dbReference>
<evidence type="ECO:0000256" key="1">
    <source>
        <dbReference type="ARBA" id="ARBA00006987"/>
    </source>
</evidence>
<dbReference type="Proteomes" id="UP000190092">
    <property type="component" value="Unassembled WGS sequence"/>
</dbReference>
<evidence type="ECO:0000256" key="2">
    <source>
        <dbReference type="SAM" id="SignalP"/>
    </source>
</evidence>
<keyword evidence="4" id="KW-1185">Reference proteome</keyword>
<sequence>MLRRTLLAGLGSALAGPALAETYPSRPITLVVPFAAGGPTDLMARIIGERMGKELGQQFIIDNTTGAAGTIAVGKAVRAAPDGYTISIGHLGTHVANGTIYKNLSYDLLTDLLPIARLPSNPMLVVSANAVPAQNLKELVDYLKANPDKVSGGTAGIGSASHLGALAFFAATGARYQLVPYRGTGPAVQDLIANQIQVMVDQSSNSLPHVRAGKIRAYAVTAKDRSAAAPEIPTAAEAGYPMEVAIWHGLWAPKGTPAAIVEKLNAAAVATLQDPAIRSRMEDLGQDVPTPTEMAPAAFAAFQRAEYAKWQKILSDANVKVE</sequence>
<dbReference type="AlphaFoldDB" id="A0A1T4RZD6"/>
<dbReference type="InterPro" id="IPR005064">
    <property type="entry name" value="BUG"/>
</dbReference>
<feature type="chain" id="PRO_5013205046" evidence="2">
    <location>
        <begin position="21"/>
        <end position="322"/>
    </location>
</feature>
<feature type="signal peptide" evidence="2">
    <location>
        <begin position="1"/>
        <end position="20"/>
    </location>
</feature>
<protein>
    <submittedName>
        <fullName evidence="3">Tripartite-type tricarboxylate transporter, receptor component TctC</fullName>
    </submittedName>
</protein>
<reference evidence="4" key="1">
    <citation type="submission" date="2017-02" db="EMBL/GenBank/DDBJ databases">
        <authorList>
            <person name="Varghese N."/>
            <person name="Submissions S."/>
        </authorList>
    </citation>
    <scope>NUCLEOTIDE SEQUENCE [LARGE SCALE GENOMIC DNA]</scope>
    <source>
        <strain evidence="4">ATCC 27094</strain>
    </source>
</reference>
<dbReference type="STRING" id="225324.SAMN02745126_04160"/>
<dbReference type="Gene3D" id="3.40.190.150">
    <property type="entry name" value="Bordetella uptake gene, domain 1"/>
    <property type="match status" value="1"/>
</dbReference>
<keyword evidence="3" id="KW-0675">Receptor</keyword>
<dbReference type="InterPro" id="IPR042100">
    <property type="entry name" value="Bug_dom1"/>
</dbReference>
<keyword evidence="2" id="KW-0732">Signal</keyword>
<name>A0A1T4RZD6_9HYPH</name>
<dbReference type="PIRSF" id="PIRSF017082">
    <property type="entry name" value="YflP"/>
    <property type="match status" value="1"/>
</dbReference>
<comment type="similarity">
    <text evidence="1">Belongs to the UPF0065 (bug) family.</text>
</comment>
<dbReference type="SUPFAM" id="SSF53850">
    <property type="entry name" value="Periplasmic binding protein-like II"/>
    <property type="match status" value="1"/>
</dbReference>